<keyword evidence="2" id="KW-0175">Coiled coil</keyword>
<dbReference type="PANTHER" id="PTHR30204">
    <property type="entry name" value="REDOX-CYCLING DRUG-SENSING TRANSCRIPTIONAL ACTIVATOR SOXR"/>
    <property type="match status" value="1"/>
</dbReference>
<evidence type="ECO:0000259" key="3">
    <source>
        <dbReference type="PROSITE" id="PS50937"/>
    </source>
</evidence>
<keyword evidence="1" id="KW-0238">DNA-binding</keyword>
<dbReference type="AlphaFoldDB" id="A0A094YXV0"/>
<dbReference type="PRINTS" id="PR00040">
    <property type="entry name" value="HTHMERR"/>
</dbReference>
<dbReference type="Gene3D" id="1.10.1660.10">
    <property type="match status" value="1"/>
</dbReference>
<evidence type="ECO:0000313" key="7">
    <source>
        <dbReference type="Proteomes" id="UP000297014"/>
    </source>
</evidence>
<name>A0A094YXV0_ALKAL</name>
<dbReference type="PANTHER" id="PTHR30204:SF96">
    <property type="entry name" value="CHROMOSOME-ANCHORING PROTEIN RACA"/>
    <property type="match status" value="1"/>
</dbReference>
<dbReference type="InterPro" id="IPR012925">
    <property type="entry name" value="TipAS_dom"/>
</dbReference>
<reference evidence="5 7" key="2">
    <citation type="submission" date="2014-01" db="EMBL/GenBank/DDBJ databases">
        <title>Draft genome sequencing of Bacillus alcalophilus CGMCC 1.3604.</title>
        <authorList>
            <person name="Yang J."/>
            <person name="Diao L."/>
            <person name="Yang S."/>
        </authorList>
    </citation>
    <scope>NUCLEOTIDE SEQUENCE [LARGE SCALE GENOMIC DNA]</scope>
    <source>
        <strain evidence="5 7">CGMCC 1.3604</strain>
    </source>
</reference>
<dbReference type="CDD" id="cd01106">
    <property type="entry name" value="HTH_TipAL-Mta"/>
    <property type="match status" value="1"/>
</dbReference>
<dbReference type="SMART" id="SM00422">
    <property type="entry name" value="HTH_MERR"/>
    <property type="match status" value="1"/>
</dbReference>
<dbReference type="InterPro" id="IPR000551">
    <property type="entry name" value="MerR-type_HTH_dom"/>
</dbReference>
<keyword evidence="6" id="KW-1185">Reference proteome</keyword>
<organism evidence="4 6">
    <name type="scientific">Alkalihalobacillus alcalophilus ATCC 27647 = CGMCC 1.3604</name>
    <dbReference type="NCBI Taxonomy" id="1218173"/>
    <lineage>
        <taxon>Bacteria</taxon>
        <taxon>Bacillati</taxon>
        <taxon>Bacillota</taxon>
        <taxon>Bacilli</taxon>
        <taxon>Bacillales</taxon>
        <taxon>Bacillaceae</taxon>
        <taxon>Alkalihalobacillus</taxon>
    </lineage>
</organism>
<dbReference type="GO" id="GO:0003700">
    <property type="term" value="F:DNA-binding transcription factor activity"/>
    <property type="evidence" value="ECO:0007669"/>
    <property type="project" value="InterPro"/>
</dbReference>
<gene>
    <name evidence="5" type="ORF">AJ85_04175</name>
    <name evidence="4" type="ORF">BALCAV_0204550</name>
</gene>
<dbReference type="SUPFAM" id="SSF46955">
    <property type="entry name" value="Putative DNA-binding domain"/>
    <property type="match status" value="1"/>
</dbReference>
<evidence type="ECO:0000313" key="6">
    <source>
        <dbReference type="Proteomes" id="UP000002754"/>
    </source>
</evidence>
<proteinExistence type="predicted"/>
<dbReference type="InterPro" id="IPR009061">
    <property type="entry name" value="DNA-bd_dom_put_sf"/>
</dbReference>
<dbReference type="Pfam" id="PF13411">
    <property type="entry name" value="MerR_1"/>
    <property type="match status" value="1"/>
</dbReference>
<comment type="caution">
    <text evidence="4">The sequence shown here is derived from an EMBL/GenBank/DDBJ whole genome shotgun (WGS) entry which is preliminary data.</text>
</comment>
<reference evidence="4 6" key="1">
    <citation type="journal article" date="2014" name="Genome Announc.">
        <title>Draft Genome Sequence of Bacillus alcalophilus AV1934, a Classic Alkaliphile Isolated from Human Feces in 1934.</title>
        <authorList>
            <person name="Attie O."/>
            <person name="Jayaprakash A."/>
            <person name="Shah H."/>
            <person name="Paulsen I.T."/>
            <person name="Morino M."/>
            <person name="Takahashi Y."/>
            <person name="Narumi I."/>
            <person name="Sachidanandam R."/>
            <person name="Satoh K."/>
            <person name="Ito M."/>
            <person name="Krulwich T.A."/>
        </authorList>
    </citation>
    <scope>NUCLEOTIDE SEQUENCE [LARGE SCALE GENOMIC DNA]</scope>
    <source>
        <strain evidence="4 6">AV1934</strain>
    </source>
</reference>
<dbReference type="InterPro" id="IPR047057">
    <property type="entry name" value="MerR_fam"/>
</dbReference>
<dbReference type="STRING" id="1218173.BALCAV_0204550"/>
<dbReference type="eggNOG" id="COG0789">
    <property type="taxonomic scope" value="Bacteria"/>
</dbReference>
<evidence type="ECO:0000313" key="5">
    <source>
        <dbReference type="EMBL" id="THG91612.1"/>
    </source>
</evidence>
<accession>A0A094YXV0</accession>
<dbReference type="RefSeq" id="WP_003323961.1">
    <property type="nucleotide sequence ID" value="NZ_ALPT02000011.1"/>
</dbReference>
<dbReference type="Pfam" id="PF07739">
    <property type="entry name" value="TipAS"/>
    <property type="match status" value="1"/>
</dbReference>
<dbReference type="EMBL" id="JALP01000061">
    <property type="protein sequence ID" value="THG91612.1"/>
    <property type="molecule type" value="Genomic_DNA"/>
</dbReference>
<dbReference type="Proteomes" id="UP000297014">
    <property type="component" value="Unassembled WGS sequence"/>
</dbReference>
<protein>
    <submittedName>
        <fullName evidence="4">MerR family transcriptional regulator</fullName>
    </submittedName>
</protein>
<evidence type="ECO:0000313" key="4">
    <source>
        <dbReference type="EMBL" id="KGA98357.1"/>
    </source>
</evidence>
<dbReference type="GO" id="GO:0003677">
    <property type="term" value="F:DNA binding"/>
    <property type="evidence" value="ECO:0007669"/>
    <property type="project" value="UniProtKB-KW"/>
</dbReference>
<feature type="domain" description="HTH merR-type" evidence="3">
    <location>
        <begin position="7"/>
        <end position="76"/>
    </location>
</feature>
<sequence length="263" mass="30745">MSMGNPTYTISEFGRKTGITVRTLRFYEEIGLLIPTEQNQTGHRLYGLVELAKLQQIQSLKFIGYSLQEIKELLGKDEDALAKLENSLPMQHQLLTEKRNELNQAIEAVEHVQTLIKEGKPVTWTVLSALLYQMEHEQEQKEWMKENMPRELVEQFFNLPKEQQKAVDMEMLDVLATIKELMKNGVAPNSNEAFQVVIRMTDIMTRNIEDKEALLEQFEKFEVEFVMSEAEFQVPNFFTKEEEVWLDEVGKAMEEQFKQSKFE</sequence>
<dbReference type="PROSITE" id="PS50937">
    <property type="entry name" value="HTH_MERR_2"/>
    <property type="match status" value="1"/>
</dbReference>
<evidence type="ECO:0000256" key="1">
    <source>
        <dbReference type="ARBA" id="ARBA00023125"/>
    </source>
</evidence>
<feature type="coiled-coil region" evidence="2">
    <location>
        <begin position="67"/>
        <end position="115"/>
    </location>
</feature>
<dbReference type="EMBL" id="ALPT02000011">
    <property type="protein sequence ID" value="KGA98357.1"/>
    <property type="molecule type" value="Genomic_DNA"/>
</dbReference>
<dbReference type="Proteomes" id="UP000002754">
    <property type="component" value="Unassembled WGS sequence"/>
</dbReference>
<evidence type="ECO:0000256" key="2">
    <source>
        <dbReference type="SAM" id="Coils"/>
    </source>
</evidence>